<evidence type="ECO:0000259" key="8">
    <source>
        <dbReference type="PROSITE" id="PS50011"/>
    </source>
</evidence>
<keyword evidence="7" id="KW-0472">Membrane</keyword>
<dbReference type="Proteomes" id="UP001595886">
    <property type="component" value="Unassembled WGS sequence"/>
</dbReference>
<dbReference type="RefSeq" id="WP_380020016.1">
    <property type="nucleotide sequence ID" value="NZ_JBHSHD010000006.1"/>
</dbReference>
<feature type="binding site" evidence="5">
    <location>
        <position position="105"/>
    </location>
    <ligand>
        <name>ATP</name>
        <dbReference type="ChEBI" id="CHEBI:30616"/>
    </ligand>
</feature>
<keyword evidence="3 9" id="KW-0418">Kinase</keyword>
<keyword evidence="7" id="KW-0812">Transmembrane</keyword>
<dbReference type="Gene3D" id="1.25.40.10">
    <property type="entry name" value="Tetratricopeptide repeat domain"/>
    <property type="match status" value="1"/>
</dbReference>
<dbReference type="PANTHER" id="PTHR43289:SF34">
    <property type="entry name" value="SERINE_THREONINE-PROTEIN KINASE YBDM-RELATED"/>
    <property type="match status" value="1"/>
</dbReference>
<dbReference type="PROSITE" id="PS00108">
    <property type="entry name" value="PROTEIN_KINASE_ST"/>
    <property type="match status" value="1"/>
</dbReference>
<protein>
    <submittedName>
        <fullName evidence="9">Serine/threonine protein kinase</fullName>
    </submittedName>
</protein>
<evidence type="ECO:0000256" key="2">
    <source>
        <dbReference type="ARBA" id="ARBA00022741"/>
    </source>
</evidence>
<dbReference type="PROSITE" id="PS00107">
    <property type="entry name" value="PROTEIN_KINASE_ATP"/>
    <property type="match status" value="1"/>
</dbReference>
<dbReference type="InterPro" id="IPR017441">
    <property type="entry name" value="Protein_kinase_ATP_BS"/>
</dbReference>
<reference evidence="10" key="1">
    <citation type="journal article" date="2019" name="Int. J. Syst. Evol. Microbiol.">
        <title>The Global Catalogue of Microorganisms (GCM) 10K type strain sequencing project: providing services to taxonomists for standard genome sequencing and annotation.</title>
        <authorList>
            <consortium name="The Broad Institute Genomics Platform"/>
            <consortium name="The Broad Institute Genome Sequencing Center for Infectious Disease"/>
            <person name="Wu L."/>
            <person name="Ma J."/>
        </authorList>
    </citation>
    <scope>NUCLEOTIDE SEQUENCE [LARGE SCALE GENOMIC DNA]</scope>
    <source>
        <strain evidence="10">CCUG 30340</strain>
    </source>
</reference>
<keyword evidence="7" id="KW-1133">Transmembrane helix</keyword>
<evidence type="ECO:0000256" key="6">
    <source>
        <dbReference type="SAM" id="Coils"/>
    </source>
</evidence>
<comment type="caution">
    <text evidence="9">The sequence shown here is derived from an EMBL/GenBank/DDBJ whole genome shotgun (WGS) entry which is preliminary data.</text>
</comment>
<dbReference type="InterPro" id="IPR011990">
    <property type="entry name" value="TPR-like_helical_dom_sf"/>
</dbReference>
<feature type="transmembrane region" description="Helical" evidence="7">
    <location>
        <begin position="366"/>
        <end position="388"/>
    </location>
</feature>
<evidence type="ECO:0000256" key="7">
    <source>
        <dbReference type="SAM" id="Phobius"/>
    </source>
</evidence>
<keyword evidence="2 5" id="KW-0547">Nucleotide-binding</keyword>
<keyword evidence="10" id="KW-1185">Reference proteome</keyword>
<organism evidence="9 10">
    <name type="scientific">Dokdonella ginsengisoli</name>
    <dbReference type="NCBI Taxonomy" id="363846"/>
    <lineage>
        <taxon>Bacteria</taxon>
        <taxon>Pseudomonadati</taxon>
        <taxon>Pseudomonadota</taxon>
        <taxon>Gammaproteobacteria</taxon>
        <taxon>Lysobacterales</taxon>
        <taxon>Rhodanobacteraceae</taxon>
        <taxon>Dokdonella</taxon>
    </lineage>
</organism>
<evidence type="ECO:0000256" key="4">
    <source>
        <dbReference type="ARBA" id="ARBA00022840"/>
    </source>
</evidence>
<keyword evidence="1" id="KW-0808">Transferase</keyword>
<accession>A0ABV9QTU1</accession>
<gene>
    <name evidence="9" type="ORF">ACFO6Q_07600</name>
</gene>
<keyword evidence="6" id="KW-0175">Coiled coil</keyword>
<dbReference type="Gene3D" id="3.30.200.20">
    <property type="entry name" value="Phosphorylase Kinase, domain 1"/>
    <property type="match status" value="1"/>
</dbReference>
<keyword evidence="9" id="KW-0723">Serine/threonine-protein kinase</keyword>
<dbReference type="SUPFAM" id="SSF56112">
    <property type="entry name" value="Protein kinase-like (PK-like)"/>
    <property type="match status" value="1"/>
</dbReference>
<dbReference type="GO" id="GO:0004674">
    <property type="term" value="F:protein serine/threonine kinase activity"/>
    <property type="evidence" value="ECO:0007669"/>
    <property type="project" value="UniProtKB-KW"/>
</dbReference>
<dbReference type="SMART" id="SM00220">
    <property type="entry name" value="S_TKc"/>
    <property type="match status" value="1"/>
</dbReference>
<dbReference type="EMBL" id="JBHSHD010000006">
    <property type="protein sequence ID" value="MFC4820183.1"/>
    <property type="molecule type" value="Genomic_DNA"/>
</dbReference>
<dbReference type="InterPro" id="IPR011009">
    <property type="entry name" value="Kinase-like_dom_sf"/>
</dbReference>
<evidence type="ECO:0000256" key="5">
    <source>
        <dbReference type="PROSITE-ProRule" id="PRU10141"/>
    </source>
</evidence>
<dbReference type="Pfam" id="PF00069">
    <property type="entry name" value="Pkinase"/>
    <property type="match status" value="1"/>
</dbReference>
<dbReference type="Gene3D" id="1.10.510.10">
    <property type="entry name" value="Transferase(Phosphotransferase) domain 1"/>
    <property type="match status" value="1"/>
</dbReference>
<dbReference type="PROSITE" id="PS50011">
    <property type="entry name" value="PROTEIN_KINASE_DOM"/>
    <property type="match status" value="1"/>
</dbReference>
<proteinExistence type="predicted"/>
<name>A0ABV9QTU1_9GAMM</name>
<feature type="domain" description="Protein kinase" evidence="8">
    <location>
        <begin position="74"/>
        <end position="342"/>
    </location>
</feature>
<evidence type="ECO:0000256" key="1">
    <source>
        <dbReference type="ARBA" id="ARBA00022679"/>
    </source>
</evidence>
<dbReference type="SUPFAM" id="SSF48452">
    <property type="entry name" value="TPR-like"/>
    <property type="match status" value="1"/>
</dbReference>
<sequence length="901" mass="98600">MSTPNSALDWPLLERQLDAILDLPLEQRATRLAELLDTAESAHARALRQWLADIERAEQDPLAHTHDGERVGPWRALHRLGRGGMGDVWMAERSDGTYEKRVAIKFLYGDTPQLRARLEMERHLLAQLQHPNIPRLIDGGVTAGGQPYLVTDFVEGLPLDAWSRTAQAADFDARIGVFRQVAAAVAHAHAHSVAHRDIKPNNVLVDRDGHAHLLDFGIARLLNEERRADTMQPLTLEYASPEQVRNGQASVRTDLYGLGALLYFLIARKPPFDFHNLSIATCVKRIGEDLPVPPSTAGETPDLPRELIADLDAIALKALAKSPDDRYANVEDMLRDLDDAFAHRPIQARTLDGGVYRVRRFVRRNALALGVSAAIGLSLAAGIVVALWQARLASEQRDAAQAARAVAETEQANAQAQAARSDMTVDFLLSVLGSAAPNNEAIKIDDLLALAAQRVTQAAESHPELYPRLFDTLMQAYEQRGNARALEPVLLSLLTDPKKNLPPSVSAELSCSLADLEWTSQKWDEARRWAETGLQQAATLAPEQARDIQAGCRRILAESELLSGKLDQTLKFYREAVVALGSPPRDTRKNAMLLGTYAVKLAMADDLVEARAQFRNAIDMYTRLGRENSADALATLGQMAYCTARVGLVVQGLDEMQRSVELNLKATGPTADIAMMMYGQAQITVDLARPQEAATVLERSQAMVREFAPDQMKRFRVQWAALGGRIATLSGDETLRTAKIAETHQALDDLKVPPQSRLRAALREAEIASATLLKAAGPQEAFARFEHAEEELRAMGSGSKSALARMLLGAAEAALDVGRNDLAEEKIAEAKGIFGNSVDPESWQLGVCDAVAALTDWQGGKDRPRARADLERAVTRMQAALGAGHPRVVQWQARLSRLDAA</sequence>
<dbReference type="PANTHER" id="PTHR43289">
    <property type="entry name" value="MITOGEN-ACTIVATED PROTEIN KINASE KINASE KINASE 20-RELATED"/>
    <property type="match status" value="1"/>
</dbReference>
<dbReference type="CDD" id="cd14014">
    <property type="entry name" value="STKc_PknB_like"/>
    <property type="match status" value="1"/>
</dbReference>
<evidence type="ECO:0000313" key="10">
    <source>
        <dbReference type="Proteomes" id="UP001595886"/>
    </source>
</evidence>
<keyword evidence="4 5" id="KW-0067">ATP-binding</keyword>
<evidence type="ECO:0000313" key="9">
    <source>
        <dbReference type="EMBL" id="MFC4820183.1"/>
    </source>
</evidence>
<evidence type="ECO:0000256" key="3">
    <source>
        <dbReference type="ARBA" id="ARBA00022777"/>
    </source>
</evidence>
<dbReference type="InterPro" id="IPR000719">
    <property type="entry name" value="Prot_kinase_dom"/>
</dbReference>
<feature type="coiled-coil region" evidence="6">
    <location>
        <begin position="392"/>
        <end position="419"/>
    </location>
</feature>
<dbReference type="InterPro" id="IPR008271">
    <property type="entry name" value="Ser/Thr_kinase_AS"/>
</dbReference>